<dbReference type="PANTHER" id="PTHR11785">
    <property type="entry name" value="AMINO ACID TRANSPORTER"/>
    <property type="match status" value="1"/>
</dbReference>
<dbReference type="Proteomes" id="UP001054846">
    <property type="component" value="Chromosome"/>
</dbReference>
<dbReference type="EMBL" id="CP063845">
    <property type="protein sequence ID" value="UFP95498.1"/>
    <property type="molecule type" value="Genomic_DNA"/>
</dbReference>
<evidence type="ECO:0000313" key="6">
    <source>
        <dbReference type="EMBL" id="UFP95498.1"/>
    </source>
</evidence>
<evidence type="ECO:0000313" key="7">
    <source>
        <dbReference type="Proteomes" id="UP001054846"/>
    </source>
</evidence>
<sequence length="443" mass="46321">MKAVADRVGSPRPTLGLTDAVALIVGIVVGAGIFETPALVAANTGGPLWTLLAWLLGGGISLVGALCYAELTTAYPHAGGNYYYLLRAFGRDLAFLYAWARLAVVQTGSIALLAFVSGDYASQLWRLGEYSPSIYAALVIALFTALNIAGIRQGARTQNLLAAATVLGLAAVIVGGLLAPAPAQPLAAPTPAPANFGLAMVFVLLTYGGWNEAAYISAELRSVKRNMVRALLVSIGIITALYLLANVAFIHALGTAGMAGSQAVAADLMRRVAGAPGAAFISALIVVCALSSANASIITGGRTNYALGQDFTLFRFLGRWRTGTETPANALAVQGVIALGLVVLGTATRGGFKTMVEYTAPVFWLFFLLTGVALLMLRSRDPQLERPFRVPLYPLTPLLFCLICGYMLQASLAYTGTGALVGVAVLLVGLPLLWIARRTRTDS</sequence>
<dbReference type="RefSeq" id="WP_230842724.1">
    <property type="nucleotide sequence ID" value="NZ_CP063845.1"/>
</dbReference>
<feature type="transmembrane region" description="Helical" evidence="5">
    <location>
        <begin position="20"/>
        <end position="42"/>
    </location>
</feature>
<dbReference type="Pfam" id="PF13520">
    <property type="entry name" value="AA_permease_2"/>
    <property type="match status" value="1"/>
</dbReference>
<dbReference type="Gene3D" id="1.20.1740.10">
    <property type="entry name" value="Amino acid/polyamine transporter I"/>
    <property type="match status" value="1"/>
</dbReference>
<proteinExistence type="predicted"/>
<reference evidence="6 7" key="1">
    <citation type="journal article" date="2021" name="Genome Biol. Evol.">
        <title>Complete Genome Sequencing of a Novel Gloeobacter Species from a Waterfall Cave in Mexico.</title>
        <authorList>
            <person name="Saw J.H."/>
            <person name="Cardona T."/>
            <person name="Montejano G."/>
        </authorList>
    </citation>
    <scope>NUCLEOTIDE SEQUENCE [LARGE SCALE GENOMIC DNA]</scope>
    <source>
        <strain evidence="6">MG652769</strain>
    </source>
</reference>
<feature type="transmembrane region" description="Helical" evidence="5">
    <location>
        <begin position="130"/>
        <end position="148"/>
    </location>
</feature>
<keyword evidence="7" id="KW-1185">Reference proteome</keyword>
<dbReference type="PANTHER" id="PTHR11785:SF512">
    <property type="entry name" value="SOBREMESA, ISOFORM B"/>
    <property type="match status" value="1"/>
</dbReference>
<feature type="transmembrane region" description="Helical" evidence="5">
    <location>
        <begin position="93"/>
        <end position="118"/>
    </location>
</feature>
<evidence type="ECO:0000256" key="5">
    <source>
        <dbReference type="SAM" id="Phobius"/>
    </source>
</evidence>
<feature type="transmembrane region" description="Helical" evidence="5">
    <location>
        <begin position="273"/>
        <end position="293"/>
    </location>
</feature>
<evidence type="ECO:0000256" key="3">
    <source>
        <dbReference type="ARBA" id="ARBA00022989"/>
    </source>
</evidence>
<accession>A0ABY3PP64</accession>
<feature type="transmembrane region" description="Helical" evidence="5">
    <location>
        <begin position="48"/>
        <end position="72"/>
    </location>
</feature>
<dbReference type="PIRSF" id="PIRSF006060">
    <property type="entry name" value="AA_transporter"/>
    <property type="match status" value="1"/>
</dbReference>
<protein>
    <submittedName>
        <fullName evidence="6">Amino acid permease</fullName>
    </submittedName>
</protein>
<feature type="transmembrane region" description="Helical" evidence="5">
    <location>
        <begin position="390"/>
        <end position="408"/>
    </location>
</feature>
<evidence type="ECO:0000256" key="2">
    <source>
        <dbReference type="ARBA" id="ARBA00022692"/>
    </source>
</evidence>
<evidence type="ECO:0000256" key="4">
    <source>
        <dbReference type="ARBA" id="ARBA00023136"/>
    </source>
</evidence>
<feature type="transmembrane region" description="Helical" evidence="5">
    <location>
        <begin position="328"/>
        <end position="346"/>
    </location>
</feature>
<dbReference type="InterPro" id="IPR002293">
    <property type="entry name" value="AA/rel_permease1"/>
</dbReference>
<gene>
    <name evidence="6" type="ORF">ISF26_04415</name>
</gene>
<feature type="transmembrane region" description="Helical" evidence="5">
    <location>
        <begin position="192"/>
        <end position="210"/>
    </location>
</feature>
<evidence type="ECO:0000256" key="1">
    <source>
        <dbReference type="ARBA" id="ARBA00004141"/>
    </source>
</evidence>
<keyword evidence="4 5" id="KW-0472">Membrane</keyword>
<name>A0ABY3PP64_9CYAN</name>
<comment type="subcellular location">
    <subcellularLocation>
        <location evidence="1">Membrane</location>
        <topology evidence="1">Multi-pass membrane protein</topology>
    </subcellularLocation>
</comment>
<feature type="transmembrane region" description="Helical" evidence="5">
    <location>
        <begin position="231"/>
        <end position="253"/>
    </location>
</feature>
<feature type="transmembrane region" description="Helical" evidence="5">
    <location>
        <begin position="358"/>
        <end position="378"/>
    </location>
</feature>
<organism evidence="6 7">
    <name type="scientific">Gloeobacter morelensis MG652769</name>
    <dbReference type="NCBI Taxonomy" id="2781736"/>
    <lineage>
        <taxon>Bacteria</taxon>
        <taxon>Bacillati</taxon>
        <taxon>Cyanobacteriota</taxon>
        <taxon>Cyanophyceae</taxon>
        <taxon>Gloeobacterales</taxon>
        <taxon>Gloeobacteraceae</taxon>
        <taxon>Gloeobacter</taxon>
        <taxon>Gloeobacter morelensis</taxon>
    </lineage>
</organism>
<feature type="transmembrane region" description="Helical" evidence="5">
    <location>
        <begin position="160"/>
        <end position="180"/>
    </location>
</feature>
<dbReference type="InterPro" id="IPR050598">
    <property type="entry name" value="AminoAcid_Transporter"/>
</dbReference>
<keyword evidence="2 5" id="KW-0812">Transmembrane</keyword>
<keyword evidence="3 5" id="KW-1133">Transmembrane helix</keyword>
<feature type="transmembrane region" description="Helical" evidence="5">
    <location>
        <begin position="414"/>
        <end position="436"/>
    </location>
</feature>